<evidence type="ECO:0000259" key="7">
    <source>
        <dbReference type="Pfam" id="PF02837"/>
    </source>
</evidence>
<dbReference type="InterPro" id="IPR036156">
    <property type="entry name" value="Beta-gal/glucu_dom_sf"/>
</dbReference>
<dbReference type="SUPFAM" id="SSF49303">
    <property type="entry name" value="beta-Galactosidase/glucuronidase domain"/>
    <property type="match status" value="1"/>
</dbReference>
<feature type="domain" description="Glycosyl hydrolases family 2 sugar binding" evidence="7">
    <location>
        <begin position="84"/>
        <end position="176"/>
    </location>
</feature>
<keyword evidence="3" id="KW-0326">Glycosidase</keyword>
<evidence type="ECO:0000259" key="5">
    <source>
        <dbReference type="Pfam" id="PF00703"/>
    </source>
</evidence>
<dbReference type="EMBL" id="JAENIL010000001">
    <property type="protein sequence ID" value="MBK1875262.1"/>
    <property type="molecule type" value="Genomic_DNA"/>
</dbReference>
<dbReference type="Pfam" id="PF02837">
    <property type="entry name" value="Glyco_hydro_2_N"/>
    <property type="match status" value="1"/>
</dbReference>
<dbReference type="SUPFAM" id="SSF51445">
    <property type="entry name" value="(Trans)glycosidases"/>
    <property type="match status" value="1"/>
</dbReference>
<dbReference type="InterPro" id="IPR032311">
    <property type="entry name" value="DUF4982"/>
</dbReference>
<dbReference type="InterPro" id="IPR051913">
    <property type="entry name" value="GH2_Domain-Containing"/>
</dbReference>
<evidence type="ECO:0000256" key="4">
    <source>
        <dbReference type="SAM" id="SignalP"/>
    </source>
</evidence>
<dbReference type="Gene3D" id="2.60.40.10">
    <property type="entry name" value="Immunoglobulins"/>
    <property type="match status" value="3"/>
</dbReference>
<accession>A0A934RVM5</accession>
<dbReference type="PROSITE" id="PS00608">
    <property type="entry name" value="GLYCOSYL_HYDROL_F2_2"/>
    <property type="match status" value="1"/>
</dbReference>
<dbReference type="InterPro" id="IPR017853">
    <property type="entry name" value="GH"/>
</dbReference>
<keyword evidence="2 10" id="KW-0378">Hydrolase</keyword>
<dbReference type="Pfam" id="PF02836">
    <property type="entry name" value="Glyco_hydro_2_C"/>
    <property type="match status" value="1"/>
</dbReference>
<feature type="domain" description="Glycoside hydrolase family 2 immunoglobulin-like beta-sandwich" evidence="5">
    <location>
        <begin position="193"/>
        <end position="293"/>
    </location>
</feature>
<dbReference type="Proteomes" id="UP000617628">
    <property type="component" value="Unassembled WGS sequence"/>
</dbReference>
<feature type="domain" description="DUF4982" evidence="8">
    <location>
        <begin position="630"/>
        <end position="705"/>
    </location>
</feature>
<feature type="chain" id="PRO_5037681763" evidence="4">
    <location>
        <begin position="27"/>
        <end position="827"/>
    </location>
</feature>
<dbReference type="InterPro" id="IPR040605">
    <property type="entry name" value="Glyco_hydro2_dom5"/>
</dbReference>
<dbReference type="PANTHER" id="PTHR42732:SF1">
    <property type="entry name" value="BETA-MANNOSIDASE"/>
    <property type="match status" value="1"/>
</dbReference>
<dbReference type="Pfam" id="PF00703">
    <property type="entry name" value="Glyco_hydro_2"/>
    <property type="match status" value="1"/>
</dbReference>
<evidence type="ECO:0000256" key="3">
    <source>
        <dbReference type="ARBA" id="ARBA00023295"/>
    </source>
</evidence>
<dbReference type="InterPro" id="IPR008979">
    <property type="entry name" value="Galactose-bd-like_sf"/>
</dbReference>
<dbReference type="InterPro" id="IPR023232">
    <property type="entry name" value="Glyco_hydro_2_AS"/>
</dbReference>
<dbReference type="Gene3D" id="3.20.20.80">
    <property type="entry name" value="Glycosidases"/>
    <property type="match status" value="1"/>
</dbReference>
<keyword evidence="4" id="KW-0732">Signal</keyword>
<evidence type="ECO:0000256" key="2">
    <source>
        <dbReference type="ARBA" id="ARBA00022801"/>
    </source>
</evidence>
<comment type="similarity">
    <text evidence="1">Belongs to the glycosyl hydrolase 2 family.</text>
</comment>
<protein>
    <submittedName>
        <fullName evidence="10">Glycoside hydrolase family 2 protein</fullName>
    </submittedName>
</protein>
<evidence type="ECO:0000313" key="10">
    <source>
        <dbReference type="EMBL" id="MBK1875262.1"/>
    </source>
</evidence>
<dbReference type="InterPro" id="IPR006102">
    <property type="entry name" value="Ig-like_GH2"/>
</dbReference>
<dbReference type="InterPro" id="IPR006103">
    <property type="entry name" value="Glyco_hydro_2_cat"/>
</dbReference>
<dbReference type="InterPro" id="IPR006104">
    <property type="entry name" value="Glyco_hydro_2_N"/>
</dbReference>
<dbReference type="GO" id="GO:0005975">
    <property type="term" value="P:carbohydrate metabolic process"/>
    <property type="evidence" value="ECO:0007669"/>
    <property type="project" value="InterPro"/>
</dbReference>
<dbReference type="Pfam" id="PF16355">
    <property type="entry name" value="DUF4982"/>
    <property type="match status" value="1"/>
</dbReference>
<proteinExistence type="inferred from homology"/>
<dbReference type="AlphaFoldDB" id="A0A934RVM5"/>
<dbReference type="PRINTS" id="PR00132">
    <property type="entry name" value="GLHYDRLASE2"/>
</dbReference>
<dbReference type="Pfam" id="PF18565">
    <property type="entry name" value="Glyco_hydro2_C5"/>
    <property type="match status" value="1"/>
</dbReference>
<feature type="domain" description="Glycoside hydrolase family 2 catalytic" evidence="6">
    <location>
        <begin position="301"/>
        <end position="490"/>
    </location>
</feature>
<evidence type="ECO:0000256" key="1">
    <source>
        <dbReference type="ARBA" id="ARBA00007401"/>
    </source>
</evidence>
<organism evidence="10 11">
    <name type="scientific">Pelagicoccus mobilis</name>
    <dbReference type="NCBI Taxonomy" id="415221"/>
    <lineage>
        <taxon>Bacteria</taxon>
        <taxon>Pseudomonadati</taxon>
        <taxon>Verrucomicrobiota</taxon>
        <taxon>Opitutia</taxon>
        <taxon>Puniceicoccales</taxon>
        <taxon>Pelagicoccaceae</taxon>
        <taxon>Pelagicoccus</taxon>
    </lineage>
</organism>
<feature type="domain" description="Glycoside hydrolase family 2" evidence="9">
    <location>
        <begin position="720"/>
        <end position="821"/>
    </location>
</feature>
<dbReference type="RefSeq" id="WP_200353479.1">
    <property type="nucleotide sequence ID" value="NZ_JAENIL010000001.1"/>
</dbReference>
<dbReference type="InterPro" id="IPR048229">
    <property type="entry name" value="GalB-like"/>
</dbReference>
<evidence type="ECO:0000313" key="11">
    <source>
        <dbReference type="Proteomes" id="UP000617628"/>
    </source>
</evidence>
<feature type="signal peptide" evidence="4">
    <location>
        <begin position="1"/>
        <end position="26"/>
    </location>
</feature>
<evidence type="ECO:0000259" key="6">
    <source>
        <dbReference type="Pfam" id="PF02836"/>
    </source>
</evidence>
<comment type="caution">
    <text evidence="10">The sequence shown here is derived from an EMBL/GenBank/DDBJ whole genome shotgun (WGS) entry which is preliminary data.</text>
</comment>
<keyword evidence="11" id="KW-1185">Reference proteome</keyword>
<evidence type="ECO:0000259" key="9">
    <source>
        <dbReference type="Pfam" id="PF18565"/>
    </source>
</evidence>
<dbReference type="Gene3D" id="2.60.120.260">
    <property type="entry name" value="Galactose-binding domain-like"/>
    <property type="match status" value="1"/>
</dbReference>
<gene>
    <name evidence="10" type="ORF">JIN87_00210</name>
</gene>
<dbReference type="InterPro" id="IPR006101">
    <property type="entry name" value="Glyco_hydro_2"/>
</dbReference>
<sequence>MNNIGTFLKTTVVAFLALGAVLAASARERVSFNDSWRFAKGDQQASGASFDDRDWRELRLPHDWAIEGPYDFKYNARTGGLPVVGEGWYRKSFQMPKSAKGKVVSIEFDGAMYGSEVYVNGKLVGKRPYGYIGFQYDISKYLIYGDKENVVAVRLVLEDLATRWYSGAGLYRNVWLQVTEPTRVAHWGTFIKTPEVSDHEATVEIDTRIAHAGRGTFKGSLETEIFDADGRRVASVSSDFATSEDEKTLTQLAKIRNPRRWDTEDPHRYRAISRVRNAKGQTIDFYETMFGVRTIEYTAEQGFLLNGKQTKFKGVCLHHDQGPLGAAVNYRAKERQLQIMKDMGVNAIRTSHNPPSIELLELCDKMGLLVQDESFDVWKIAKVENGYNKFWDEWHEPDLRDMIKRDRNHPSIVMWSIGNEILEQRNTNGEGAALARRLVDICKEEDDTRPVTAGLNHYPQPHDNGFAEELDLVGINYKPSMYAEVLEKYPDRIVYGSETSSCVSSRGVYHLPIEKYEKHESLQVTSYDLIGPVWAYPPDIEFHFQEQNPRIMGEFIWTGFDYLGEPTPYGGRDNSTNGHWNGDWPVHSSFFGAVDLCGFPKDRFFLYQSQWSDKPMVHVLPHWNWEGMEGETIPVYGYTNCDEAELFLNGRSLGRKVKGVDTTRIIVKFKRYDSDHLDSKYRLSWEVPYEPGELTIVGYKAGQEVSRKTVRTAGKPAGVRLTADRSVIAADGKDLSFITVQVVDENGIACPTADNEIHFDIQGGGVLAAVGNGNPASLESFRLPKRKAFSGKALLVVRGKPGASGLIDITASGEGLDSSRISISLEN</sequence>
<dbReference type="SUPFAM" id="SSF49785">
    <property type="entry name" value="Galactose-binding domain-like"/>
    <property type="match status" value="1"/>
</dbReference>
<reference evidence="10" key="1">
    <citation type="submission" date="2021-01" db="EMBL/GenBank/DDBJ databases">
        <title>Modified the classification status of verrucomicrobia.</title>
        <authorList>
            <person name="Feng X."/>
        </authorList>
    </citation>
    <scope>NUCLEOTIDE SEQUENCE</scope>
    <source>
        <strain evidence="10">KCTC 13126</strain>
    </source>
</reference>
<dbReference type="InterPro" id="IPR013783">
    <property type="entry name" value="Ig-like_fold"/>
</dbReference>
<dbReference type="NCBIfam" id="NF041463">
    <property type="entry name" value="GalB"/>
    <property type="match status" value="1"/>
</dbReference>
<evidence type="ECO:0000259" key="8">
    <source>
        <dbReference type="Pfam" id="PF16355"/>
    </source>
</evidence>
<name>A0A934RVM5_9BACT</name>
<dbReference type="PANTHER" id="PTHR42732">
    <property type="entry name" value="BETA-GALACTOSIDASE"/>
    <property type="match status" value="1"/>
</dbReference>
<dbReference type="GO" id="GO:0004553">
    <property type="term" value="F:hydrolase activity, hydrolyzing O-glycosyl compounds"/>
    <property type="evidence" value="ECO:0007669"/>
    <property type="project" value="InterPro"/>
</dbReference>